<evidence type="ECO:0000256" key="7">
    <source>
        <dbReference type="ARBA" id="ARBA00023211"/>
    </source>
</evidence>
<sequence length="360" mass="41071">MELTFRWYGPNEEKITLEQISQIPGCKGIVGTLFDIPAGEVWPRERIHELREMVEAHGLTLKVIESVNVSDDIKIGTEKRDEHIENYKETIRNLAAEGVKVICYNFMPVFDWVKSDLDYVLPDGSRTLAFVKANIPDDPQVIIDRVASGSGDFTLPGWEPERLAQVRALLDAYRDIDDDKLRENLVYFLEAIMPTCEECDVKMAIHPDDPPYSLFGLPRIIKNREDLDWLCTTVDTPYNGITLCCGSIAEEPGNDIYDILAEFTRRGRIHFVHMRNIKYISPDEPGNKDFYEAPHPSPCGSLDMYKMMRALHDNGFEGYMRPDHGRMIWGETGRPGYGLYDRALGIAYINGMWEAIEKGA</sequence>
<keyword evidence="6 9" id="KW-0408">Iron</keyword>
<dbReference type="Gene3D" id="3.20.20.150">
    <property type="entry name" value="Divalent-metal-dependent TIM barrel enzymes"/>
    <property type="match status" value="1"/>
</dbReference>
<reference evidence="10" key="1">
    <citation type="journal article" date="2021" name="PeerJ">
        <title>Extensive microbial diversity within the chicken gut microbiome revealed by metagenomics and culture.</title>
        <authorList>
            <person name="Gilroy R."/>
            <person name="Ravi A."/>
            <person name="Getino M."/>
            <person name="Pursley I."/>
            <person name="Horton D.L."/>
            <person name="Alikhan N.F."/>
            <person name="Baker D."/>
            <person name="Gharbi K."/>
            <person name="Hall N."/>
            <person name="Watson M."/>
            <person name="Adriaenssens E.M."/>
            <person name="Foster-Nyarko E."/>
            <person name="Jarju S."/>
            <person name="Secka A."/>
            <person name="Antonio M."/>
            <person name="Oren A."/>
            <person name="Chaudhuri R.R."/>
            <person name="La Ragione R."/>
            <person name="Hildebrand F."/>
            <person name="Pallen M.J."/>
        </authorList>
    </citation>
    <scope>NUCLEOTIDE SEQUENCE</scope>
    <source>
        <strain evidence="10">CHK124-7917</strain>
    </source>
</reference>
<dbReference type="NCBIfam" id="TIGR00695">
    <property type="entry name" value="uxuA"/>
    <property type="match status" value="1"/>
</dbReference>
<evidence type="ECO:0000313" key="11">
    <source>
        <dbReference type="Proteomes" id="UP000697330"/>
    </source>
</evidence>
<dbReference type="PANTHER" id="PTHR30387:SF2">
    <property type="entry name" value="MANNONATE DEHYDRATASE"/>
    <property type="match status" value="1"/>
</dbReference>
<dbReference type="GO" id="GO:0042840">
    <property type="term" value="P:D-glucuronate catabolic process"/>
    <property type="evidence" value="ECO:0007669"/>
    <property type="project" value="TreeGrafter"/>
</dbReference>
<comment type="catalytic activity">
    <reaction evidence="1 9">
        <text>D-mannonate = 2-dehydro-3-deoxy-D-gluconate + H2O</text>
        <dbReference type="Rhea" id="RHEA:20097"/>
        <dbReference type="ChEBI" id="CHEBI:15377"/>
        <dbReference type="ChEBI" id="CHEBI:17767"/>
        <dbReference type="ChEBI" id="CHEBI:57990"/>
        <dbReference type="EC" id="4.2.1.8"/>
    </reaction>
</comment>
<dbReference type="PANTHER" id="PTHR30387">
    <property type="entry name" value="MANNONATE DEHYDRATASE"/>
    <property type="match status" value="1"/>
</dbReference>
<evidence type="ECO:0000256" key="4">
    <source>
        <dbReference type="ARBA" id="ARBA00007389"/>
    </source>
</evidence>
<organism evidence="10 11">
    <name type="scientific">Thermophilibacter provencensis</name>
    <dbReference type="NCBI Taxonomy" id="1852386"/>
    <lineage>
        <taxon>Bacteria</taxon>
        <taxon>Bacillati</taxon>
        <taxon>Actinomycetota</taxon>
        <taxon>Coriobacteriia</taxon>
        <taxon>Coriobacteriales</taxon>
        <taxon>Atopobiaceae</taxon>
        <taxon>Thermophilibacter</taxon>
    </lineage>
</organism>
<dbReference type="NCBIfam" id="NF003027">
    <property type="entry name" value="PRK03906.1"/>
    <property type="match status" value="1"/>
</dbReference>
<dbReference type="InterPro" id="IPR004628">
    <property type="entry name" value="Man_deHydtase"/>
</dbReference>
<dbReference type="RefSeq" id="WP_274959001.1">
    <property type="nucleotide sequence ID" value="NZ_DYWQ01000079.1"/>
</dbReference>
<dbReference type="Proteomes" id="UP000697330">
    <property type="component" value="Unassembled WGS sequence"/>
</dbReference>
<dbReference type="GO" id="GO:0008927">
    <property type="term" value="F:mannonate dehydratase activity"/>
    <property type="evidence" value="ECO:0007669"/>
    <property type="project" value="UniProtKB-UniRule"/>
</dbReference>
<comment type="caution">
    <text evidence="10">The sequence shown here is derived from an EMBL/GenBank/DDBJ whole genome shotgun (WGS) entry which is preliminary data.</text>
</comment>
<comment type="pathway">
    <text evidence="3 9">Carbohydrate metabolism; pentose and glucuronate interconversion.</text>
</comment>
<name>A0A921GE85_9ACTN</name>
<evidence type="ECO:0000313" key="10">
    <source>
        <dbReference type="EMBL" id="HJF45150.1"/>
    </source>
</evidence>
<dbReference type="AlphaFoldDB" id="A0A921GE85"/>
<gene>
    <name evidence="9 10" type="primary">uxuA</name>
    <name evidence="10" type="ORF">K8U72_05115</name>
</gene>
<dbReference type="PIRSF" id="PIRSF016049">
    <property type="entry name" value="Man_dehyd"/>
    <property type="match status" value="1"/>
</dbReference>
<evidence type="ECO:0000256" key="8">
    <source>
        <dbReference type="ARBA" id="ARBA00023239"/>
    </source>
</evidence>
<evidence type="ECO:0000256" key="2">
    <source>
        <dbReference type="ARBA" id="ARBA00002713"/>
    </source>
</evidence>
<comment type="cofactor">
    <cofactor evidence="9">
        <name>Fe(2+)</name>
        <dbReference type="ChEBI" id="CHEBI:29033"/>
    </cofactor>
    <cofactor evidence="9">
        <name>Mn(2+)</name>
        <dbReference type="ChEBI" id="CHEBI:29035"/>
    </cofactor>
</comment>
<dbReference type="Pfam" id="PF03786">
    <property type="entry name" value="UxuA"/>
    <property type="match status" value="1"/>
</dbReference>
<evidence type="ECO:0000256" key="1">
    <source>
        <dbReference type="ARBA" id="ARBA00001794"/>
    </source>
</evidence>
<protein>
    <recommendedName>
        <fullName evidence="5 9">Mannonate dehydratase</fullName>
        <ecNumber evidence="5 9">4.2.1.8</ecNumber>
    </recommendedName>
    <alternativeName>
        <fullName evidence="9">D-mannonate hydro-lyase</fullName>
    </alternativeName>
</protein>
<comment type="function">
    <text evidence="2 9">Catalyzes the dehydration of D-mannonate.</text>
</comment>
<keyword evidence="8 9" id="KW-0456">Lyase</keyword>
<dbReference type="GO" id="GO:0008198">
    <property type="term" value="F:ferrous iron binding"/>
    <property type="evidence" value="ECO:0007669"/>
    <property type="project" value="TreeGrafter"/>
</dbReference>
<dbReference type="InterPro" id="IPR036237">
    <property type="entry name" value="Xyl_isomerase-like_sf"/>
</dbReference>
<dbReference type="EC" id="4.2.1.8" evidence="5 9"/>
<evidence type="ECO:0000256" key="5">
    <source>
        <dbReference type="ARBA" id="ARBA00012927"/>
    </source>
</evidence>
<dbReference type="GO" id="GO:0030145">
    <property type="term" value="F:manganese ion binding"/>
    <property type="evidence" value="ECO:0007669"/>
    <property type="project" value="TreeGrafter"/>
</dbReference>
<dbReference type="HAMAP" id="MF_00106">
    <property type="entry name" value="UxuA"/>
    <property type="match status" value="1"/>
</dbReference>
<keyword evidence="7 9" id="KW-0464">Manganese</keyword>
<dbReference type="SUPFAM" id="SSF51658">
    <property type="entry name" value="Xylose isomerase-like"/>
    <property type="match status" value="1"/>
</dbReference>
<reference evidence="10" key="2">
    <citation type="submission" date="2021-09" db="EMBL/GenBank/DDBJ databases">
        <authorList>
            <person name="Gilroy R."/>
        </authorList>
    </citation>
    <scope>NUCLEOTIDE SEQUENCE</scope>
    <source>
        <strain evidence="10">CHK124-7917</strain>
    </source>
</reference>
<evidence type="ECO:0000256" key="3">
    <source>
        <dbReference type="ARBA" id="ARBA00004892"/>
    </source>
</evidence>
<evidence type="ECO:0000256" key="6">
    <source>
        <dbReference type="ARBA" id="ARBA00023004"/>
    </source>
</evidence>
<comment type="similarity">
    <text evidence="4 9">Belongs to the mannonate dehydratase family.</text>
</comment>
<dbReference type="EMBL" id="DYWQ01000079">
    <property type="protein sequence ID" value="HJF45150.1"/>
    <property type="molecule type" value="Genomic_DNA"/>
</dbReference>
<evidence type="ECO:0000256" key="9">
    <source>
        <dbReference type="HAMAP-Rule" id="MF_00106"/>
    </source>
</evidence>
<proteinExistence type="inferred from homology"/>
<accession>A0A921GE85</accession>